<evidence type="ECO:0000313" key="2">
    <source>
        <dbReference type="EMBL" id="MBB4942926.1"/>
    </source>
</evidence>
<sequence>MNELDDLIVSLRPDTDDAYQRRCESDLARAFATPRRRSISRRPRRRPAQRHHPRDPARGP</sequence>
<organism evidence="2 3">
    <name type="scientific">Streptosporangium album</name>
    <dbReference type="NCBI Taxonomy" id="47479"/>
    <lineage>
        <taxon>Bacteria</taxon>
        <taxon>Bacillati</taxon>
        <taxon>Actinomycetota</taxon>
        <taxon>Actinomycetes</taxon>
        <taxon>Streptosporangiales</taxon>
        <taxon>Streptosporangiaceae</taxon>
        <taxon>Streptosporangium</taxon>
    </lineage>
</organism>
<dbReference type="RefSeq" id="WP_184758858.1">
    <property type="nucleotide sequence ID" value="NZ_BAABEK010000067.1"/>
</dbReference>
<accession>A0A7W7S4R1</accession>
<keyword evidence="3" id="KW-1185">Reference proteome</keyword>
<dbReference type="EMBL" id="JACHJU010000004">
    <property type="protein sequence ID" value="MBB4942926.1"/>
    <property type="molecule type" value="Genomic_DNA"/>
</dbReference>
<protein>
    <submittedName>
        <fullName evidence="2">Uncharacterized protein</fullName>
    </submittedName>
</protein>
<evidence type="ECO:0000313" key="3">
    <source>
        <dbReference type="Proteomes" id="UP000534286"/>
    </source>
</evidence>
<dbReference type="Proteomes" id="UP000534286">
    <property type="component" value="Unassembled WGS sequence"/>
</dbReference>
<reference evidence="2 3" key="1">
    <citation type="submission" date="2020-08" db="EMBL/GenBank/DDBJ databases">
        <title>Sequencing the genomes of 1000 actinobacteria strains.</title>
        <authorList>
            <person name="Klenk H.-P."/>
        </authorList>
    </citation>
    <scope>NUCLEOTIDE SEQUENCE [LARGE SCALE GENOMIC DNA]</scope>
    <source>
        <strain evidence="2 3">DSM 43023</strain>
    </source>
</reference>
<comment type="caution">
    <text evidence="2">The sequence shown here is derived from an EMBL/GenBank/DDBJ whole genome shotgun (WGS) entry which is preliminary data.</text>
</comment>
<proteinExistence type="predicted"/>
<feature type="region of interest" description="Disordered" evidence="1">
    <location>
        <begin position="29"/>
        <end position="60"/>
    </location>
</feature>
<name>A0A7W7S4R1_9ACTN</name>
<gene>
    <name evidence="2" type="ORF">FHR32_007326</name>
</gene>
<evidence type="ECO:0000256" key="1">
    <source>
        <dbReference type="SAM" id="MobiDB-lite"/>
    </source>
</evidence>
<dbReference type="AlphaFoldDB" id="A0A7W7S4R1"/>
<feature type="compositionally biased region" description="Basic residues" evidence="1">
    <location>
        <begin position="34"/>
        <end position="53"/>
    </location>
</feature>